<comment type="subcellular location">
    <subcellularLocation>
        <location evidence="1">Cell membrane</location>
        <topology evidence="1">Multi-pass membrane protein</topology>
    </subcellularLocation>
</comment>
<accession>A0A559J3T8</accession>
<dbReference type="InterPro" id="IPR050833">
    <property type="entry name" value="Poly_Biosynth_Transport"/>
</dbReference>
<feature type="transmembrane region" description="Helical" evidence="6">
    <location>
        <begin position="457"/>
        <end position="478"/>
    </location>
</feature>
<feature type="transmembrane region" description="Helical" evidence="6">
    <location>
        <begin position="87"/>
        <end position="109"/>
    </location>
</feature>
<gene>
    <name evidence="7" type="primary">spoVB</name>
    <name evidence="7" type="ORF">FPZ44_16360</name>
</gene>
<dbReference type="PANTHER" id="PTHR30250">
    <property type="entry name" value="PST FAMILY PREDICTED COLANIC ACID TRANSPORTER"/>
    <property type="match status" value="1"/>
</dbReference>
<feature type="transmembrane region" description="Helical" evidence="6">
    <location>
        <begin position="334"/>
        <end position="358"/>
    </location>
</feature>
<feature type="transmembrane region" description="Helical" evidence="6">
    <location>
        <begin position="397"/>
        <end position="416"/>
    </location>
</feature>
<keyword evidence="3 6" id="KW-0812">Transmembrane</keyword>
<evidence type="ECO:0000256" key="4">
    <source>
        <dbReference type="ARBA" id="ARBA00022989"/>
    </source>
</evidence>
<keyword evidence="5 6" id="KW-0472">Membrane</keyword>
<keyword evidence="8" id="KW-1185">Reference proteome</keyword>
<dbReference type="InterPro" id="IPR014249">
    <property type="entry name" value="Spore_V_B"/>
</dbReference>
<feature type="transmembrane region" description="Helical" evidence="6">
    <location>
        <begin position="121"/>
        <end position="140"/>
    </location>
</feature>
<dbReference type="RefSeq" id="WP_144991590.1">
    <property type="nucleotide sequence ID" value="NZ_VNJK01000001.1"/>
</dbReference>
<evidence type="ECO:0000313" key="8">
    <source>
        <dbReference type="Proteomes" id="UP000318102"/>
    </source>
</evidence>
<feature type="transmembrane region" description="Helical" evidence="6">
    <location>
        <begin position="184"/>
        <end position="204"/>
    </location>
</feature>
<evidence type="ECO:0000256" key="3">
    <source>
        <dbReference type="ARBA" id="ARBA00022692"/>
    </source>
</evidence>
<organism evidence="7 8">
    <name type="scientific">Paenibacillus agilis</name>
    <dbReference type="NCBI Taxonomy" id="3020863"/>
    <lineage>
        <taxon>Bacteria</taxon>
        <taxon>Bacillati</taxon>
        <taxon>Bacillota</taxon>
        <taxon>Bacilli</taxon>
        <taxon>Bacillales</taxon>
        <taxon>Paenibacillaceae</taxon>
        <taxon>Paenibacillus</taxon>
    </lineage>
</organism>
<dbReference type="InterPro" id="IPR024923">
    <property type="entry name" value="PG_synth_SpoVB"/>
</dbReference>
<protein>
    <submittedName>
        <fullName evidence="7">Stage V sporulation protein B</fullName>
    </submittedName>
</protein>
<dbReference type="Proteomes" id="UP000318102">
    <property type="component" value="Unassembled WGS sequence"/>
</dbReference>
<dbReference type="GO" id="GO:0005886">
    <property type="term" value="C:plasma membrane"/>
    <property type="evidence" value="ECO:0007669"/>
    <property type="project" value="UniProtKB-SubCell"/>
</dbReference>
<feature type="transmembrane region" description="Helical" evidence="6">
    <location>
        <begin position="422"/>
        <end position="445"/>
    </location>
</feature>
<comment type="caution">
    <text evidence="7">The sequence shown here is derived from an EMBL/GenBank/DDBJ whole genome shotgun (WGS) entry which is preliminary data.</text>
</comment>
<proteinExistence type="predicted"/>
<dbReference type="PIRSF" id="PIRSF038958">
    <property type="entry name" value="PG_synth_SpoVB"/>
    <property type="match status" value="1"/>
</dbReference>
<feature type="transmembrane region" description="Helical" evidence="6">
    <location>
        <begin position="289"/>
        <end position="313"/>
    </location>
</feature>
<dbReference type="InterPro" id="IPR002797">
    <property type="entry name" value="Polysacc_synth"/>
</dbReference>
<evidence type="ECO:0000256" key="6">
    <source>
        <dbReference type="SAM" id="Phobius"/>
    </source>
</evidence>
<reference evidence="7 8" key="1">
    <citation type="submission" date="2019-07" db="EMBL/GenBank/DDBJ databases">
        <authorList>
            <person name="Kim J."/>
        </authorList>
    </citation>
    <scope>NUCLEOTIDE SEQUENCE [LARGE SCALE GENOMIC DNA]</scope>
    <source>
        <strain evidence="7 8">N4</strain>
    </source>
</reference>
<feature type="transmembrane region" description="Helical" evidence="6">
    <location>
        <begin position="265"/>
        <end position="283"/>
    </location>
</feature>
<evidence type="ECO:0000256" key="2">
    <source>
        <dbReference type="ARBA" id="ARBA00022475"/>
    </source>
</evidence>
<evidence type="ECO:0000313" key="7">
    <source>
        <dbReference type="EMBL" id="TVX94486.1"/>
    </source>
</evidence>
<dbReference type="Pfam" id="PF01943">
    <property type="entry name" value="Polysacc_synt"/>
    <property type="match status" value="1"/>
</dbReference>
<feature type="transmembrane region" description="Helical" evidence="6">
    <location>
        <begin position="48"/>
        <end position="66"/>
    </location>
</feature>
<feature type="transmembrane region" description="Helical" evidence="6">
    <location>
        <begin position="484"/>
        <end position="506"/>
    </location>
</feature>
<feature type="transmembrane region" description="Helical" evidence="6">
    <location>
        <begin position="161"/>
        <end position="178"/>
    </location>
</feature>
<dbReference type="AlphaFoldDB" id="A0A559J3T8"/>
<dbReference type="CDD" id="cd13124">
    <property type="entry name" value="MATE_SpoVB_like"/>
    <property type="match status" value="1"/>
</dbReference>
<evidence type="ECO:0000256" key="5">
    <source>
        <dbReference type="ARBA" id="ARBA00023136"/>
    </source>
</evidence>
<dbReference type="NCBIfam" id="TIGR02900">
    <property type="entry name" value="spore_V_B"/>
    <property type="match status" value="1"/>
</dbReference>
<dbReference type="PANTHER" id="PTHR30250:SF24">
    <property type="entry name" value="STAGE V SPORULATION PROTEIN B"/>
    <property type="match status" value="1"/>
</dbReference>
<dbReference type="OrthoDB" id="9775950at2"/>
<keyword evidence="2" id="KW-1003">Cell membrane</keyword>
<dbReference type="EMBL" id="VNJK01000001">
    <property type="protein sequence ID" value="TVX94486.1"/>
    <property type="molecule type" value="Genomic_DNA"/>
</dbReference>
<evidence type="ECO:0000256" key="1">
    <source>
        <dbReference type="ARBA" id="ARBA00004651"/>
    </source>
</evidence>
<sequence>MKKQTFIQGTLILFAAGLLNRIFGFIPRITLPRIIGAEGVGLYQLGYPFLLVMLTIITGGVPLAVAKLVAEADSVGNQQRVRSIVRAALWMTSSVAVVLTVTCLLLASWITTNVLTDDRVYYTFLFMTPNIIIIAVASVLRGYFQGKQNMIPTAASQVTETVVRIVTVIGGAYLLMPYGLEWAAAGAMLGVVVGELSGLLVLILQWRRHHKKKDEHIDAMANNVPASELIEQERPAWRSLLRIALPVTGGKLIGSLSYLLESITIARSLAAAGIVTAVATAQYGALQGMIIPILLLPGALTYSLSVSLVPSLSEAYGRKDMATIHMRMHQAIRLALVSGAPFAVVMYILALPLCSVLYDDISIAPMLQWMAPVAIFIYLQAPLQAALQALDRPGTALMNTFIGAIVKLGLIIQLASMPHLGIQGAVIAINVNIMIVTLLHGWSLIRTFKIKIPWIDFAKVGIAMIIIAGAIQATYQHFPLTNSVFVRLSAACLVGLCLYVVLLIMMKLIDRNDITRLPLIGRFLSSRT</sequence>
<feature type="transmembrane region" description="Helical" evidence="6">
    <location>
        <begin position="370"/>
        <end position="390"/>
    </location>
</feature>
<name>A0A559J3T8_9BACL</name>
<keyword evidence="4 6" id="KW-1133">Transmembrane helix</keyword>